<feature type="region of interest" description="Disordered" evidence="1">
    <location>
        <begin position="104"/>
        <end position="123"/>
    </location>
</feature>
<evidence type="ECO:0000313" key="5">
    <source>
        <dbReference type="Proteomes" id="UP000444721"/>
    </source>
</evidence>
<dbReference type="AlphaFoldDB" id="A0A6A5C9I2"/>
<evidence type="ECO:0000259" key="3">
    <source>
        <dbReference type="Pfam" id="PF04577"/>
    </source>
</evidence>
<evidence type="ECO:0000256" key="1">
    <source>
        <dbReference type="SAM" id="MobiDB-lite"/>
    </source>
</evidence>
<gene>
    <name evidence="4" type="ORF">FDP41_010687</name>
</gene>
<dbReference type="EMBL" id="VFQX01000006">
    <property type="protein sequence ID" value="KAF0983622.1"/>
    <property type="molecule type" value="Genomic_DNA"/>
</dbReference>
<dbReference type="Pfam" id="PF04577">
    <property type="entry name" value="Glyco_transf_61"/>
    <property type="match status" value="1"/>
</dbReference>
<name>A0A6A5C9I2_NAEFO</name>
<sequence length="642" mass="74530">MHERDPFLSNMKWLSVSYLLSSWSSLLKRPRFVVISILVLLIVCCVCYAIVFIHRSSSSLVKCVTWNVIQHQPKLDNQASNRIHSSTDSSNQPSEVLEHVEDRVLSKQQQTSSKQQVLKTRRQRRRQVMFGNFQCNRYTRQTLFTSCQIENVCINTRGQFLLFMSRDRLFGKKQLILDELNRRPWIYTQGRFESNRGLHFMRIIDAELILEFDPQRDSITSTTTTKKDDISDKDDQKNEKVVSAFTIPGSSWSERPLHSISGDPVELDKNFKYYSEPVYVLKRYAAGNMGHFLFDNIAMIVTLMMNFNPLASTRDLDKLLGNHILYLDDVYEQVAHNWIGAYRYNESLADEFSLKLPQLFSKNPPLQLCRQQDSTRIDLLPCRNTPRGTNFPRNNVLQACFANFRIGLTYGLFRAFPSREMIFVQYRQLVYYHLGIYPLPSEENDSHVMAPYLKKKPLKIVIHKKPLSSGHGKIIWNVDELLNAIRDKLQKDPYLSLYHSKQSIQVESLELDLFTMNVTEQVKFFSQVDVYISDQGSAAYYAVYMRKDTSVLIAPECYSDRGCHTGESFQILRALPNTFVVDYLELLRGSEENPNETPCNPRPTAKDLNACDPILRVDVVVENVMAFVKRRFLKMMMVDPDE</sequence>
<keyword evidence="5" id="KW-1185">Reference proteome</keyword>
<feature type="compositionally biased region" description="Low complexity" evidence="1">
    <location>
        <begin position="106"/>
        <end position="118"/>
    </location>
</feature>
<dbReference type="RefSeq" id="XP_044568335.1">
    <property type="nucleotide sequence ID" value="XM_044701012.1"/>
</dbReference>
<dbReference type="GO" id="GO:0016757">
    <property type="term" value="F:glycosyltransferase activity"/>
    <property type="evidence" value="ECO:0007669"/>
    <property type="project" value="InterPro"/>
</dbReference>
<keyword evidence="2" id="KW-0812">Transmembrane</keyword>
<dbReference type="VEuPathDB" id="AmoebaDB:FDP41_010687"/>
<protein>
    <recommendedName>
        <fullName evidence="3">Glycosyltransferase 61 catalytic domain-containing protein</fullName>
    </recommendedName>
</protein>
<dbReference type="VEuPathDB" id="AmoebaDB:NfTy_014080"/>
<keyword evidence="2" id="KW-0472">Membrane</keyword>
<dbReference type="InterPro" id="IPR049625">
    <property type="entry name" value="Glyco_transf_61_cat"/>
</dbReference>
<accession>A0A6A5C9I2</accession>
<reference evidence="4 5" key="1">
    <citation type="journal article" date="2019" name="Sci. Rep.">
        <title>Nanopore sequencing improves the draft genome of the human pathogenic amoeba Naegleria fowleri.</title>
        <authorList>
            <person name="Liechti N."/>
            <person name="Schurch N."/>
            <person name="Bruggmann R."/>
            <person name="Wittwer M."/>
        </authorList>
    </citation>
    <scope>NUCLEOTIDE SEQUENCE [LARGE SCALE GENOMIC DNA]</scope>
    <source>
        <strain evidence="4 5">ATCC 30894</strain>
    </source>
</reference>
<evidence type="ECO:0000313" key="4">
    <source>
        <dbReference type="EMBL" id="KAF0983622.1"/>
    </source>
</evidence>
<dbReference type="OrthoDB" id="10342785at2759"/>
<feature type="transmembrane region" description="Helical" evidence="2">
    <location>
        <begin position="32"/>
        <end position="53"/>
    </location>
</feature>
<evidence type="ECO:0000256" key="2">
    <source>
        <dbReference type="SAM" id="Phobius"/>
    </source>
</evidence>
<dbReference type="VEuPathDB" id="AmoebaDB:NF0082540"/>
<proteinExistence type="predicted"/>
<dbReference type="GeneID" id="68117902"/>
<feature type="domain" description="Glycosyltransferase 61 catalytic" evidence="3">
    <location>
        <begin position="290"/>
        <end position="552"/>
    </location>
</feature>
<organism evidence="4 5">
    <name type="scientific">Naegleria fowleri</name>
    <name type="common">Brain eating amoeba</name>
    <dbReference type="NCBI Taxonomy" id="5763"/>
    <lineage>
        <taxon>Eukaryota</taxon>
        <taxon>Discoba</taxon>
        <taxon>Heterolobosea</taxon>
        <taxon>Tetramitia</taxon>
        <taxon>Eutetramitia</taxon>
        <taxon>Vahlkampfiidae</taxon>
        <taxon>Naegleria</taxon>
    </lineage>
</organism>
<comment type="caution">
    <text evidence="4">The sequence shown here is derived from an EMBL/GenBank/DDBJ whole genome shotgun (WGS) entry which is preliminary data.</text>
</comment>
<keyword evidence="2" id="KW-1133">Transmembrane helix</keyword>
<dbReference type="Proteomes" id="UP000444721">
    <property type="component" value="Unassembled WGS sequence"/>
</dbReference>